<evidence type="ECO:0000313" key="6">
    <source>
        <dbReference type="EMBL" id="RDI98248.1"/>
    </source>
</evidence>
<dbReference type="Pfam" id="PF24860">
    <property type="entry name" value="FdhE_C"/>
    <property type="match status" value="1"/>
</dbReference>
<evidence type="ECO:0000313" key="7">
    <source>
        <dbReference type="Proteomes" id="UP000254711"/>
    </source>
</evidence>
<dbReference type="PANTHER" id="PTHR37689">
    <property type="entry name" value="PROTEIN FDHE"/>
    <property type="match status" value="1"/>
</dbReference>
<keyword evidence="1 2" id="KW-0963">Cytoplasm</keyword>
<dbReference type="RefSeq" id="WP_114825764.1">
    <property type="nucleotide sequence ID" value="NZ_QQSY01000003.1"/>
</dbReference>
<dbReference type="Pfam" id="PF24859">
    <property type="entry name" value="FdhE_central"/>
    <property type="match status" value="1"/>
</dbReference>
<evidence type="ECO:0000259" key="5">
    <source>
        <dbReference type="Pfam" id="PF24860"/>
    </source>
</evidence>
<dbReference type="PIRSF" id="PIRSF018296">
    <property type="entry name" value="Format_dh_formtn"/>
    <property type="match status" value="1"/>
</dbReference>
<organism evidence="6 7">
    <name type="scientific">Dyella solisilvae</name>
    <dbReference type="NCBI Taxonomy" id="1920168"/>
    <lineage>
        <taxon>Bacteria</taxon>
        <taxon>Pseudomonadati</taxon>
        <taxon>Pseudomonadota</taxon>
        <taxon>Gammaproteobacteria</taxon>
        <taxon>Lysobacterales</taxon>
        <taxon>Rhodanobacteraceae</taxon>
        <taxon>Dyella</taxon>
    </lineage>
</organism>
<feature type="domain" description="FdhE C-terminal" evidence="5">
    <location>
        <begin position="232"/>
        <end position="306"/>
    </location>
</feature>
<comment type="caution">
    <text evidence="6">The sequence shown here is derived from an EMBL/GenBank/DDBJ whole genome shotgun (WGS) entry which is preliminary data.</text>
</comment>
<dbReference type="InterPro" id="IPR056797">
    <property type="entry name" value="FdhE_central"/>
</dbReference>
<dbReference type="SUPFAM" id="SSF144020">
    <property type="entry name" value="FdhE-like"/>
    <property type="match status" value="1"/>
</dbReference>
<dbReference type="Pfam" id="PF04216">
    <property type="entry name" value="FdhE_N"/>
    <property type="match status" value="1"/>
</dbReference>
<dbReference type="OrthoDB" id="9794151at2"/>
<evidence type="ECO:0000256" key="1">
    <source>
        <dbReference type="ARBA" id="ARBA00022490"/>
    </source>
</evidence>
<accession>A0A370K6I3</accession>
<dbReference type="GO" id="GO:0051604">
    <property type="term" value="P:protein maturation"/>
    <property type="evidence" value="ECO:0007669"/>
    <property type="project" value="TreeGrafter"/>
</dbReference>
<evidence type="ECO:0000256" key="2">
    <source>
        <dbReference type="HAMAP-Rule" id="MF_00611"/>
    </source>
</evidence>
<dbReference type="AlphaFoldDB" id="A0A370K6I3"/>
<dbReference type="InterPro" id="IPR024064">
    <property type="entry name" value="FdhE-like_sf"/>
</dbReference>
<dbReference type="Gene3D" id="3.90.1670.10">
    <property type="entry name" value="FdhE-like domain"/>
    <property type="match status" value="1"/>
</dbReference>
<dbReference type="InterPro" id="IPR006452">
    <property type="entry name" value="Formate_DH_accessory"/>
</dbReference>
<evidence type="ECO:0000259" key="3">
    <source>
        <dbReference type="Pfam" id="PF04216"/>
    </source>
</evidence>
<protein>
    <recommendedName>
        <fullName evidence="2">Protein FdhE homolog</fullName>
    </recommendedName>
</protein>
<dbReference type="InterPro" id="IPR056774">
    <property type="entry name" value="FdhE_N"/>
</dbReference>
<feature type="domain" description="FdhE N-terminal" evidence="3">
    <location>
        <begin position="24"/>
        <end position="183"/>
    </location>
</feature>
<gene>
    <name evidence="2 6" type="primary">fdhE</name>
    <name evidence="6" type="ORF">DVT68_14325</name>
</gene>
<dbReference type="GO" id="GO:0005829">
    <property type="term" value="C:cytosol"/>
    <property type="evidence" value="ECO:0007669"/>
    <property type="project" value="TreeGrafter"/>
</dbReference>
<keyword evidence="7" id="KW-1185">Reference proteome</keyword>
<dbReference type="CDD" id="cd16341">
    <property type="entry name" value="FdhE"/>
    <property type="match status" value="1"/>
</dbReference>
<proteinExistence type="inferred from homology"/>
<comment type="similarity">
    <text evidence="2">Belongs to the FdhE family.</text>
</comment>
<name>A0A370K6I3_9GAMM</name>
<dbReference type="NCBIfam" id="TIGR01562">
    <property type="entry name" value="FdhE"/>
    <property type="match status" value="1"/>
</dbReference>
<dbReference type="HAMAP" id="MF_00611">
    <property type="entry name" value="FdeH"/>
    <property type="match status" value="1"/>
</dbReference>
<comment type="function">
    <text evidence="2">Necessary for formate dehydrogenase activity.</text>
</comment>
<sequence>MRQFEAPPSGKWTGPNHAGVKAPEPIVLADPATRFAATAKRLAKLADGHPMEAWLRFMAALAEAQHAVATTLAPASSLNTASVAQAVNARLPPLAADGHERDPSWREGLASLLDHIERSELPPAARDAIEQLRRSDAAALDKLADQFLRGGLSAADAAAAVYVAAALQVYFTCSAARLKADDLRLLEERSLCPCCGSPSVDGLITATGVTPGTRFLFCSLCSTAWNHVRAVCITCGGTRRLSLHGIEGDIGVIKAETCGDCHTYAKLIYQVQDTQVDPYADDLASLGLDILVTEAGYARHAPNPLLLVGDDEAVAS</sequence>
<dbReference type="Proteomes" id="UP000254711">
    <property type="component" value="Unassembled WGS sequence"/>
</dbReference>
<feature type="domain" description="FdhE central" evidence="4">
    <location>
        <begin position="191"/>
        <end position="229"/>
    </location>
</feature>
<dbReference type="InterPro" id="IPR056796">
    <property type="entry name" value="FdhE_C"/>
</dbReference>
<reference evidence="6 7" key="1">
    <citation type="submission" date="2018-07" db="EMBL/GenBank/DDBJ databases">
        <title>Dyella solisilvae sp. nov., isolated from the pine and broad-leaved mixed forest soil.</title>
        <authorList>
            <person name="Gao Z."/>
            <person name="Qiu L."/>
        </authorList>
    </citation>
    <scope>NUCLEOTIDE SEQUENCE [LARGE SCALE GENOMIC DNA]</scope>
    <source>
        <strain evidence="6 7">DHG54</strain>
    </source>
</reference>
<dbReference type="PANTHER" id="PTHR37689:SF1">
    <property type="entry name" value="PROTEIN FDHE"/>
    <property type="match status" value="1"/>
</dbReference>
<dbReference type="GO" id="GO:0008199">
    <property type="term" value="F:ferric iron binding"/>
    <property type="evidence" value="ECO:0007669"/>
    <property type="project" value="TreeGrafter"/>
</dbReference>
<dbReference type="EMBL" id="QQSY01000003">
    <property type="protein sequence ID" value="RDI98248.1"/>
    <property type="molecule type" value="Genomic_DNA"/>
</dbReference>
<comment type="subcellular location">
    <subcellularLocation>
        <location evidence="2">Cytoplasm</location>
    </subcellularLocation>
</comment>
<evidence type="ECO:0000259" key="4">
    <source>
        <dbReference type="Pfam" id="PF24859"/>
    </source>
</evidence>